<evidence type="ECO:0000313" key="2">
    <source>
        <dbReference type="Proteomes" id="UP000492821"/>
    </source>
</evidence>
<proteinExistence type="predicted"/>
<keyword evidence="2" id="KW-1185">Reference proteome</keyword>
<evidence type="ECO:0000256" key="1">
    <source>
        <dbReference type="SAM" id="MobiDB-lite"/>
    </source>
</evidence>
<name>A0A7E4VDF6_PANRE</name>
<feature type="region of interest" description="Disordered" evidence="1">
    <location>
        <begin position="1"/>
        <end position="23"/>
    </location>
</feature>
<reference evidence="2" key="1">
    <citation type="journal article" date="2013" name="Genetics">
        <title>The draft genome and transcriptome of Panagrellus redivivus are shaped by the harsh demands of a free-living lifestyle.</title>
        <authorList>
            <person name="Srinivasan J."/>
            <person name="Dillman A.R."/>
            <person name="Macchietto M.G."/>
            <person name="Heikkinen L."/>
            <person name="Lakso M."/>
            <person name="Fracchia K.M."/>
            <person name="Antoshechkin I."/>
            <person name="Mortazavi A."/>
            <person name="Wong G."/>
            <person name="Sternberg P.W."/>
        </authorList>
    </citation>
    <scope>NUCLEOTIDE SEQUENCE [LARGE SCALE GENOMIC DNA]</scope>
    <source>
        <strain evidence="2">MT8872</strain>
    </source>
</reference>
<dbReference type="AlphaFoldDB" id="A0A7E4VDF6"/>
<dbReference type="WBParaSite" id="Pan_g19688.t1">
    <property type="protein sequence ID" value="Pan_g19688.t1"/>
    <property type="gene ID" value="Pan_g19688"/>
</dbReference>
<organism evidence="2 3">
    <name type="scientific">Panagrellus redivivus</name>
    <name type="common">Microworm</name>
    <dbReference type="NCBI Taxonomy" id="6233"/>
    <lineage>
        <taxon>Eukaryota</taxon>
        <taxon>Metazoa</taxon>
        <taxon>Ecdysozoa</taxon>
        <taxon>Nematoda</taxon>
        <taxon>Chromadorea</taxon>
        <taxon>Rhabditida</taxon>
        <taxon>Tylenchina</taxon>
        <taxon>Panagrolaimomorpha</taxon>
        <taxon>Panagrolaimoidea</taxon>
        <taxon>Panagrolaimidae</taxon>
        <taxon>Panagrellus</taxon>
    </lineage>
</organism>
<sequence>MRDNRDDDSLGSSSHNRKGTTLKKPGTLGIYALITDHDDRIHGNGDLTHTRRFTEIPSRRRSKYNGAPQRWLRMRLNATMDPAVCQKYASIEDDLKSELQKWKRFRPYFEAVLRTNVKPSVKLLTIKSITHLKNRIDAAISNHDRAINYVVVVYTIYQLNTVELNFLEKPYSGVHLKEIAGNIRSKINILLSKFEGNKNKTVSFKKLPYEFQNRLVALLPPRDLVTFKYTGKTAMKYANQRCFNFSDCLVVARNDVHYEKAKNRYAKNEYFDVVHANHFLKSNSYYVDKGLVLNIEDTEHYEYATKMLSVIVLSCNSDPQDKSGHPRLILMCG</sequence>
<protein>
    <submittedName>
        <fullName evidence="3">DUF3800 domain-containing protein</fullName>
    </submittedName>
</protein>
<reference evidence="3" key="2">
    <citation type="submission" date="2020-10" db="UniProtKB">
        <authorList>
            <consortium name="WormBaseParasite"/>
        </authorList>
    </citation>
    <scope>IDENTIFICATION</scope>
</reference>
<evidence type="ECO:0000313" key="3">
    <source>
        <dbReference type="WBParaSite" id="Pan_g19688.t1"/>
    </source>
</evidence>
<dbReference type="Proteomes" id="UP000492821">
    <property type="component" value="Unassembled WGS sequence"/>
</dbReference>
<accession>A0A7E4VDF6</accession>